<sequence>MRISVIGKPSIVNRNGEALSVPGQQSWALLARLLLARRPLSRRTLASEIFCDATDPLGALRWSLASLRRALGSETLRGDPVELNLPSETEVDLWQVAAFQIAAIDPAELLEGIEPAASHEFSTWLLIAREQVASQLQEGLRRATIAALASSDAPLAIKYAERAVRLRPFDESGHVLLVKALAAADRMDAASAHIKATEQVFEKELGEQPSRALRLAARRNLTDLPAGVSEEAAIDALIKSGVAALAAGVPEAGLDCLRQAAVRAEKSGNPNATARAFHELGSALVHAIRGFDDEGAVMLRKAADTATGIGASGLAAGSLRELGYLEALAGRRPSAARYLQEALEFAAGDDDALAGVHAVIGFNLVDGGQHSTGLTHFARSIALARHSGNRRREVWALGIGGWGQLRAGNAALAETWLTRCHEICEDMRWVAFQPWPQAILAEARLAQGKHDNSAVTVLQETLALSSQLGDPCWEAASARSLALVKIATRDFGEARYWLDLARAKCCAVTDLYAALLVEIVADQMSLETMTGAHDQAAATARQLLSLAARTHADAHLERALTVLRG</sequence>
<dbReference type="PANTHER" id="PTHR35807">
    <property type="entry name" value="TRANSCRIPTIONAL REGULATOR REDD-RELATED"/>
    <property type="match status" value="1"/>
</dbReference>
<feature type="domain" description="Bacterial transcriptional activator" evidence="1">
    <location>
        <begin position="91"/>
        <end position="221"/>
    </location>
</feature>
<dbReference type="Gene3D" id="1.25.40.10">
    <property type="entry name" value="Tetratricopeptide repeat domain"/>
    <property type="match status" value="3"/>
</dbReference>
<dbReference type="InterPro" id="IPR011990">
    <property type="entry name" value="TPR-like_helical_dom_sf"/>
</dbReference>
<gene>
    <name evidence="2" type="ORF">LZA78_15875</name>
</gene>
<evidence type="ECO:0000313" key="2">
    <source>
        <dbReference type="EMBL" id="MCE5974961.1"/>
    </source>
</evidence>
<dbReference type="Proteomes" id="UP001521181">
    <property type="component" value="Unassembled WGS sequence"/>
</dbReference>
<dbReference type="RefSeq" id="WP_233677896.1">
    <property type="nucleotide sequence ID" value="NZ_JAJUOS010000015.1"/>
</dbReference>
<dbReference type="SMART" id="SM01043">
    <property type="entry name" value="BTAD"/>
    <property type="match status" value="1"/>
</dbReference>
<evidence type="ECO:0000313" key="3">
    <source>
        <dbReference type="Proteomes" id="UP001521181"/>
    </source>
</evidence>
<protein>
    <submittedName>
        <fullName evidence="2">Bacterial transcriptional activator domain-containing protein</fullName>
    </submittedName>
</protein>
<comment type="caution">
    <text evidence="2">The sequence shown here is derived from an EMBL/GenBank/DDBJ whole genome shotgun (WGS) entry which is preliminary data.</text>
</comment>
<organism evidence="2 3">
    <name type="scientific">Rhodobacter flavimaris</name>
    <dbReference type="NCBI Taxonomy" id="2907145"/>
    <lineage>
        <taxon>Bacteria</taxon>
        <taxon>Pseudomonadati</taxon>
        <taxon>Pseudomonadota</taxon>
        <taxon>Alphaproteobacteria</taxon>
        <taxon>Rhodobacterales</taxon>
        <taxon>Rhodobacter group</taxon>
        <taxon>Rhodobacter</taxon>
    </lineage>
</organism>
<evidence type="ECO:0000259" key="1">
    <source>
        <dbReference type="SMART" id="SM01043"/>
    </source>
</evidence>
<dbReference type="InterPro" id="IPR051677">
    <property type="entry name" value="AfsR-DnrI-RedD_regulator"/>
</dbReference>
<keyword evidence="3" id="KW-1185">Reference proteome</keyword>
<accession>A0ABS8Z1M6</accession>
<dbReference type="Pfam" id="PF03704">
    <property type="entry name" value="BTAD"/>
    <property type="match status" value="1"/>
</dbReference>
<dbReference type="EMBL" id="JAJUOS010000015">
    <property type="protein sequence ID" value="MCE5974961.1"/>
    <property type="molecule type" value="Genomic_DNA"/>
</dbReference>
<name>A0ABS8Z1M6_9RHOB</name>
<dbReference type="SUPFAM" id="SSF48452">
    <property type="entry name" value="TPR-like"/>
    <property type="match status" value="2"/>
</dbReference>
<dbReference type="InterPro" id="IPR005158">
    <property type="entry name" value="BTAD"/>
</dbReference>
<proteinExistence type="predicted"/>
<reference evidence="2 3" key="1">
    <citation type="submission" date="2021-12" db="EMBL/GenBank/DDBJ databases">
        <title>Sinirhodobacter sp. WL0062 is a bacterium isolated from seawater.</title>
        <authorList>
            <person name="Wang L."/>
            <person name="He W."/>
            <person name="Zhang D.-F."/>
        </authorList>
    </citation>
    <scope>NUCLEOTIDE SEQUENCE [LARGE SCALE GENOMIC DNA]</scope>
    <source>
        <strain evidence="2 3">WL0062</strain>
    </source>
</reference>